<sequence length="155" mass="17574">MKYAVFSIARCGYFDCLAGSIVWLVLFPIINTLIFAIHFEERTDLKKSRRIMRLFLLLLFIAYWGGLTLFTHSHVVNGVIIVHSHPFKGQHEHTEVQLETIFFLSSFVASSLSALLSATPIFLILLCVLAVLATERIKSTRSCGSIRLRAPPFYL</sequence>
<accession>F3PR44</accession>
<keyword evidence="3" id="KW-1185">Reference proteome</keyword>
<feature type="transmembrane region" description="Helical" evidence="1">
    <location>
        <begin position="20"/>
        <end position="39"/>
    </location>
</feature>
<proteinExistence type="predicted"/>
<reference evidence="2 3" key="1">
    <citation type="submission" date="2011-02" db="EMBL/GenBank/DDBJ databases">
        <authorList>
            <person name="Weinstock G."/>
            <person name="Sodergren E."/>
            <person name="Clifton S."/>
            <person name="Fulton L."/>
            <person name="Fulton B."/>
            <person name="Courtney L."/>
            <person name="Fronick C."/>
            <person name="Harrison M."/>
            <person name="Strong C."/>
            <person name="Farmer C."/>
            <person name="Delahaunty K."/>
            <person name="Markovic C."/>
            <person name="Hall O."/>
            <person name="Minx P."/>
            <person name="Tomlinson C."/>
            <person name="Mitreva M."/>
            <person name="Hou S."/>
            <person name="Chen J."/>
            <person name="Wollam A."/>
            <person name="Pepin K.H."/>
            <person name="Johnson M."/>
            <person name="Bhonagiri V."/>
            <person name="Zhang X."/>
            <person name="Suruliraj S."/>
            <person name="Warren W."/>
            <person name="Chinwalla A."/>
            <person name="Mardis E.R."/>
            <person name="Wilson R.K."/>
        </authorList>
    </citation>
    <scope>NUCLEOTIDE SEQUENCE [LARGE SCALE GENOMIC DNA]</scope>
    <source>
        <strain evidence="2 3">YIT 12057</strain>
    </source>
</reference>
<gene>
    <name evidence="2" type="ORF">HMPREF9446_01193</name>
</gene>
<dbReference type="AlphaFoldDB" id="F3PR44"/>
<evidence type="ECO:0000256" key="1">
    <source>
        <dbReference type="SAM" id="Phobius"/>
    </source>
</evidence>
<dbReference type="STRING" id="763034.HMPREF9446_01193"/>
<dbReference type="eggNOG" id="ENOG5033GM5">
    <property type="taxonomic scope" value="Bacteria"/>
</dbReference>
<name>F3PR44_9BACE</name>
<feature type="transmembrane region" description="Helical" evidence="1">
    <location>
        <begin position="101"/>
        <end position="132"/>
    </location>
</feature>
<protein>
    <submittedName>
        <fullName evidence="2">Uncharacterized protein</fullName>
    </submittedName>
</protein>
<dbReference type="EMBL" id="AFBN01000021">
    <property type="protein sequence ID" value="EGF58585.1"/>
    <property type="molecule type" value="Genomic_DNA"/>
</dbReference>
<organism evidence="2 3">
    <name type="scientific">Bacteroides fluxus YIT 12057</name>
    <dbReference type="NCBI Taxonomy" id="763034"/>
    <lineage>
        <taxon>Bacteria</taxon>
        <taxon>Pseudomonadati</taxon>
        <taxon>Bacteroidota</taxon>
        <taxon>Bacteroidia</taxon>
        <taxon>Bacteroidales</taxon>
        <taxon>Bacteroidaceae</taxon>
        <taxon>Bacteroides</taxon>
    </lineage>
</organism>
<keyword evidence="1" id="KW-1133">Transmembrane helix</keyword>
<evidence type="ECO:0000313" key="2">
    <source>
        <dbReference type="EMBL" id="EGF58585.1"/>
    </source>
</evidence>
<dbReference type="Proteomes" id="UP000003416">
    <property type="component" value="Unassembled WGS sequence"/>
</dbReference>
<keyword evidence="1" id="KW-0812">Transmembrane</keyword>
<feature type="transmembrane region" description="Helical" evidence="1">
    <location>
        <begin position="51"/>
        <end position="70"/>
    </location>
</feature>
<evidence type="ECO:0000313" key="3">
    <source>
        <dbReference type="Proteomes" id="UP000003416"/>
    </source>
</evidence>
<keyword evidence="1" id="KW-0472">Membrane</keyword>
<dbReference type="HOGENOM" id="CLU_142698_0_0_10"/>
<comment type="caution">
    <text evidence="2">The sequence shown here is derived from an EMBL/GenBank/DDBJ whole genome shotgun (WGS) entry which is preliminary data.</text>
</comment>